<dbReference type="SUPFAM" id="SSF47203">
    <property type="entry name" value="Acyl-CoA dehydrogenase C-terminal domain-like"/>
    <property type="match status" value="1"/>
</dbReference>
<dbReference type="PANTHER" id="PTHR48083">
    <property type="entry name" value="MEDIUM-CHAIN SPECIFIC ACYL-COA DEHYDROGENASE, MITOCHONDRIAL-RELATED"/>
    <property type="match status" value="1"/>
</dbReference>
<comment type="caution">
    <text evidence="4">The sequence shown here is derived from an EMBL/GenBank/DDBJ whole genome shotgun (WGS) entry which is preliminary data.</text>
</comment>
<dbReference type="InterPro" id="IPR046373">
    <property type="entry name" value="Acyl-CoA_Oxase/DH_mid-dom_sf"/>
</dbReference>
<dbReference type="Pfam" id="PF02770">
    <property type="entry name" value="Acyl-CoA_dh_M"/>
    <property type="match status" value="1"/>
</dbReference>
<dbReference type="InterPro" id="IPR009100">
    <property type="entry name" value="AcylCoA_DH/oxidase_NM_dom_sf"/>
</dbReference>
<dbReference type="InterPro" id="IPR006091">
    <property type="entry name" value="Acyl-CoA_Oxase/DH_mid-dom"/>
</dbReference>
<evidence type="ECO:0000259" key="3">
    <source>
        <dbReference type="Pfam" id="PF02770"/>
    </source>
</evidence>
<dbReference type="InterPro" id="IPR050741">
    <property type="entry name" value="Acyl-CoA_dehydrogenase"/>
</dbReference>
<keyword evidence="5" id="KW-1185">Reference proteome</keyword>
<gene>
    <name evidence="4" type="ORF">QO005_002753</name>
</gene>
<dbReference type="EMBL" id="JAUSWH010000008">
    <property type="protein sequence ID" value="MDQ0456412.1"/>
    <property type="molecule type" value="Genomic_DNA"/>
</dbReference>
<dbReference type="InterPro" id="IPR036250">
    <property type="entry name" value="AcylCo_DH-like_C"/>
</dbReference>
<reference evidence="4 5" key="1">
    <citation type="submission" date="2023-07" db="EMBL/GenBank/DDBJ databases">
        <title>Genomic Encyclopedia of Type Strains, Phase IV (KMG-IV): sequencing the most valuable type-strain genomes for metagenomic binning, comparative biology and taxonomic classification.</title>
        <authorList>
            <person name="Goeker M."/>
        </authorList>
    </citation>
    <scope>NUCLEOTIDE SEQUENCE [LARGE SCALE GENOMIC DNA]</scope>
    <source>
        <strain evidence="4 5">DSM 100301</strain>
    </source>
</reference>
<name>A0ABU0IFD7_9HYPH</name>
<feature type="domain" description="Acyl-CoA oxidase/dehydrogenase middle" evidence="3">
    <location>
        <begin position="127"/>
        <end position="219"/>
    </location>
</feature>
<dbReference type="Gene3D" id="1.20.140.10">
    <property type="entry name" value="Butyryl-CoA Dehydrogenase, subunit A, domain 3"/>
    <property type="match status" value="1"/>
</dbReference>
<keyword evidence="1" id="KW-0285">Flavoprotein</keyword>
<proteinExistence type="predicted"/>
<sequence>MTDMTILPYLEHLSAVLGDPLEADQPFSYAKAVAADLQEDPLDEQAALLIASGFPAQLIPAHWQTGGQLRNLSTILDIARRLAGRNPSLMPRLMYSIGAIVVLDLAGTEAQRALLSEWFLAGRSISLAVNEPDIRSDVMNNRTVAERKGDWYIINGRKWLAGQASRARGLMVLARTGAAGPAGSSLFLIDRQPQWESTLPGPRASLTGMRGIDVADVDIDVACVNASARVGQEGEGIELVFRAESIIKLLSIGAMIGPCESALKLAYDEIASQPHGVHPHQKLLLSQALTDFQVMETVARAAARFASFRPQHFPIAAAVAKQIAQEFSGRILSALLAALGARSVLASNPAVAMIQKFKRDVEVAHFMDINPQVNLGMLANQLPMLAKRRAGLSGETADALYAKLIAELSSATPCPDMEMRKVPMLNRGGEPLTDLLPGLGDRIAAEPGLADDDRQAVRAALGKAVTAFTALEEGLAALAALKQGERPEAVNAGAQFSRLFSVSCVVLSWLAASEKERKGMRLPALLNRLMEADPYAFSGPYPYLDDGWERLRMLSSAH</sequence>
<evidence type="ECO:0000256" key="2">
    <source>
        <dbReference type="ARBA" id="ARBA00023002"/>
    </source>
</evidence>
<evidence type="ECO:0000313" key="4">
    <source>
        <dbReference type="EMBL" id="MDQ0456412.1"/>
    </source>
</evidence>
<keyword evidence="2" id="KW-0560">Oxidoreductase</keyword>
<evidence type="ECO:0000313" key="5">
    <source>
        <dbReference type="Proteomes" id="UP001235269"/>
    </source>
</evidence>
<dbReference type="RefSeq" id="WP_307158608.1">
    <property type="nucleotide sequence ID" value="NZ_JAUSWH010000008.1"/>
</dbReference>
<dbReference type="Proteomes" id="UP001235269">
    <property type="component" value="Unassembled WGS sequence"/>
</dbReference>
<organism evidence="4 5">
    <name type="scientific">Rhizobium paknamense</name>
    <dbReference type="NCBI Taxonomy" id="1206817"/>
    <lineage>
        <taxon>Bacteria</taxon>
        <taxon>Pseudomonadati</taxon>
        <taxon>Pseudomonadota</taxon>
        <taxon>Alphaproteobacteria</taxon>
        <taxon>Hyphomicrobiales</taxon>
        <taxon>Rhizobiaceae</taxon>
        <taxon>Rhizobium/Agrobacterium group</taxon>
        <taxon>Rhizobium</taxon>
    </lineage>
</organism>
<dbReference type="Gene3D" id="2.40.110.10">
    <property type="entry name" value="Butyryl-CoA Dehydrogenase, subunit A, domain 2"/>
    <property type="match status" value="1"/>
</dbReference>
<dbReference type="PANTHER" id="PTHR48083:SF2">
    <property type="entry name" value="MEDIUM-CHAIN SPECIFIC ACYL-COA DEHYDROGENASE, MITOCHONDRIAL"/>
    <property type="match status" value="1"/>
</dbReference>
<protein>
    <submittedName>
        <fullName evidence="4">Alkylation response protein AidB-like acyl-CoA dehydrogenase</fullName>
    </submittedName>
</protein>
<dbReference type="SUPFAM" id="SSF56645">
    <property type="entry name" value="Acyl-CoA dehydrogenase NM domain-like"/>
    <property type="match status" value="1"/>
</dbReference>
<evidence type="ECO:0000256" key="1">
    <source>
        <dbReference type="ARBA" id="ARBA00022630"/>
    </source>
</evidence>
<accession>A0ABU0IFD7</accession>